<proteinExistence type="predicted"/>
<feature type="domain" description="Protein kinase" evidence="1">
    <location>
        <begin position="1"/>
        <end position="177"/>
    </location>
</feature>
<sequence length="177" mass="19234">VIAAPHFEADLWLLVTKYAGERLTDYVRSHPQPHSPPLLSVLTQILDTVQEIHQAGYVHLDIKHDNIAVQATGSHRNVATILDFGHARSIAAGAPDTLYGTEGWSAPESESGNVVSLTALDIYSLGKVLLFAGETYTGADTSKKQRNAICQVGRAMARQDPKQRISIAQARARVVKI</sequence>
<dbReference type="PANTHER" id="PTHR44167">
    <property type="entry name" value="OVARIAN-SPECIFIC SERINE/THREONINE-PROTEIN KINASE LOK-RELATED"/>
    <property type="match status" value="1"/>
</dbReference>
<dbReference type="Gene3D" id="1.10.510.10">
    <property type="entry name" value="Transferase(Phosphotransferase) domain 1"/>
    <property type="match status" value="1"/>
</dbReference>
<feature type="non-terminal residue" evidence="2">
    <location>
        <position position="1"/>
    </location>
</feature>
<dbReference type="Proteomes" id="UP001465976">
    <property type="component" value="Unassembled WGS sequence"/>
</dbReference>
<dbReference type="SMART" id="SM00220">
    <property type="entry name" value="S_TKc"/>
    <property type="match status" value="1"/>
</dbReference>
<dbReference type="Pfam" id="PF00069">
    <property type="entry name" value="Pkinase"/>
    <property type="match status" value="1"/>
</dbReference>
<reference evidence="2 3" key="1">
    <citation type="submission" date="2024-02" db="EMBL/GenBank/DDBJ databases">
        <title>A draft genome for the cacao thread blight pathogen Marasmius crinis-equi.</title>
        <authorList>
            <person name="Cohen S.P."/>
            <person name="Baruah I.K."/>
            <person name="Amoako-Attah I."/>
            <person name="Bukari Y."/>
            <person name="Meinhardt L.W."/>
            <person name="Bailey B.A."/>
        </authorList>
    </citation>
    <scope>NUCLEOTIDE SEQUENCE [LARGE SCALE GENOMIC DNA]</scope>
    <source>
        <strain evidence="2 3">GH-76</strain>
    </source>
</reference>
<name>A0ABR3EJ64_9AGAR</name>
<protein>
    <recommendedName>
        <fullName evidence="1">Protein kinase domain-containing protein</fullName>
    </recommendedName>
</protein>
<gene>
    <name evidence="2" type="ORF">V5O48_019203</name>
</gene>
<dbReference type="EMBL" id="JBAHYK010004328">
    <property type="protein sequence ID" value="KAL0562876.1"/>
    <property type="molecule type" value="Genomic_DNA"/>
</dbReference>
<dbReference type="PROSITE" id="PS50011">
    <property type="entry name" value="PROTEIN_KINASE_DOM"/>
    <property type="match status" value="1"/>
</dbReference>
<organism evidence="2 3">
    <name type="scientific">Marasmius crinis-equi</name>
    <dbReference type="NCBI Taxonomy" id="585013"/>
    <lineage>
        <taxon>Eukaryota</taxon>
        <taxon>Fungi</taxon>
        <taxon>Dikarya</taxon>
        <taxon>Basidiomycota</taxon>
        <taxon>Agaricomycotina</taxon>
        <taxon>Agaricomycetes</taxon>
        <taxon>Agaricomycetidae</taxon>
        <taxon>Agaricales</taxon>
        <taxon>Marasmiineae</taxon>
        <taxon>Marasmiaceae</taxon>
        <taxon>Marasmius</taxon>
    </lineage>
</organism>
<dbReference type="PANTHER" id="PTHR44167:SF31">
    <property type="entry name" value="PROTEIN CBG02007"/>
    <property type="match status" value="1"/>
</dbReference>
<evidence type="ECO:0000259" key="1">
    <source>
        <dbReference type="PROSITE" id="PS50011"/>
    </source>
</evidence>
<evidence type="ECO:0000313" key="2">
    <source>
        <dbReference type="EMBL" id="KAL0562876.1"/>
    </source>
</evidence>
<dbReference type="SUPFAM" id="SSF56112">
    <property type="entry name" value="Protein kinase-like (PK-like)"/>
    <property type="match status" value="1"/>
</dbReference>
<accession>A0ABR3EJ64</accession>
<dbReference type="InterPro" id="IPR000719">
    <property type="entry name" value="Prot_kinase_dom"/>
</dbReference>
<dbReference type="InterPro" id="IPR011009">
    <property type="entry name" value="Kinase-like_dom_sf"/>
</dbReference>
<keyword evidence="3" id="KW-1185">Reference proteome</keyword>
<comment type="caution">
    <text evidence="2">The sequence shown here is derived from an EMBL/GenBank/DDBJ whole genome shotgun (WGS) entry which is preliminary data.</text>
</comment>
<evidence type="ECO:0000313" key="3">
    <source>
        <dbReference type="Proteomes" id="UP001465976"/>
    </source>
</evidence>